<accession>A0A7U7GEN5</accession>
<keyword evidence="1 3" id="KW-0723">Serine/threonine-protein kinase</keyword>
<dbReference type="OrthoDB" id="5769716at2"/>
<dbReference type="EMBL" id="CBTK010000280">
    <property type="protein sequence ID" value="CDH46869.1"/>
    <property type="molecule type" value="Genomic_DNA"/>
</dbReference>
<dbReference type="Proteomes" id="UP000019184">
    <property type="component" value="Unassembled WGS sequence"/>
</dbReference>
<dbReference type="InterPro" id="IPR003594">
    <property type="entry name" value="HATPase_dom"/>
</dbReference>
<reference evidence="3 4" key="1">
    <citation type="journal article" date="2014" name="ISME J.">
        <title>Candidatus Competibacter-lineage genomes retrieved from metagenomes reveal functional metabolic diversity.</title>
        <authorList>
            <person name="McIlroy S.J."/>
            <person name="Albertsen M."/>
            <person name="Andresen E.K."/>
            <person name="Saunders A.M."/>
            <person name="Kristiansen R."/>
            <person name="Stokholm-Bjerregaard M."/>
            <person name="Nielsen K.L."/>
            <person name="Nielsen P.H."/>
        </authorList>
    </citation>
    <scope>NUCLEOTIDE SEQUENCE [LARGE SCALE GENOMIC DNA]</scope>
    <source>
        <strain evidence="3 4">Run_B_J11</strain>
    </source>
</reference>
<dbReference type="AlphaFoldDB" id="A0A7U7GEN5"/>
<dbReference type="GO" id="GO:0004674">
    <property type="term" value="F:protein serine/threonine kinase activity"/>
    <property type="evidence" value="ECO:0007669"/>
    <property type="project" value="UniProtKB-KW"/>
</dbReference>
<dbReference type="InterPro" id="IPR036890">
    <property type="entry name" value="HATPase_C_sf"/>
</dbReference>
<dbReference type="Pfam" id="PF13581">
    <property type="entry name" value="HATPase_c_2"/>
    <property type="match status" value="1"/>
</dbReference>
<keyword evidence="1 3" id="KW-0418">Kinase</keyword>
<dbReference type="PANTHER" id="PTHR35526:SF3">
    <property type="entry name" value="ANTI-SIGMA-F FACTOR RSBW"/>
    <property type="match status" value="1"/>
</dbReference>
<dbReference type="Gene3D" id="3.30.565.10">
    <property type="entry name" value="Histidine kinase-like ATPase, C-terminal domain"/>
    <property type="match status" value="1"/>
</dbReference>
<dbReference type="InterPro" id="IPR050267">
    <property type="entry name" value="Anti-sigma-factor_SerPK"/>
</dbReference>
<gene>
    <name evidence="3" type="ORF">BN874_630015</name>
</gene>
<keyword evidence="4" id="KW-1185">Reference proteome</keyword>
<dbReference type="PANTHER" id="PTHR35526">
    <property type="entry name" value="ANTI-SIGMA-F FACTOR RSBW-RELATED"/>
    <property type="match status" value="1"/>
</dbReference>
<dbReference type="CDD" id="cd16934">
    <property type="entry name" value="HATPase_RsbT-like"/>
    <property type="match status" value="1"/>
</dbReference>
<feature type="domain" description="Histidine kinase/HSP90-like ATPase" evidence="2">
    <location>
        <begin position="39"/>
        <end position="138"/>
    </location>
</feature>
<protein>
    <submittedName>
        <fullName evidence="3">Anti-sigma regulatory factor, serine/threonine protein kinase</fullName>
    </submittedName>
</protein>
<organism evidence="3 4">
    <name type="scientific">Candidatus Contendobacter odensis Run_B_J11</name>
    <dbReference type="NCBI Taxonomy" id="1400861"/>
    <lineage>
        <taxon>Bacteria</taxon>
        <taxon>Pseudomonadati</taxon>
        <taxon>Pseudomonadota</taxon>
        <taxon>Gammaproteobacteria</taxon>
        <taxon>Candidatus Competibacteraceae</taxon>
        <taxon>Candidatus Contendibacter</taxon>
    </lineage>
</organism>
<proteinExistence type="predicted"/>
<evidence type="ECO:0000313" key="3">
    <source>
        <dbReference type="EMBL" id="CDH46869.1"/>
    </source>
</evidence>
<evidence type="ECO:0000256" key="1">
    <source>
        <dbReference type="ARBA" id="ARBA00022527"/>
    </source>
</evidence>
<dbReference type="SMART" id="SM00387">
    <property type="entry name" value="HATPase_c"/>
    <property type="match status" value="1"/>
</dbReference>
<comment type="caution">
    <text evidence="3">The sequence shown here is derived from an EMBL/GenBank/DDBJ whole genome shotgun (WGS) entry which is preliminary data.</text>
</comment>
<dbReference type="RefSeq" id="WP_034435578.1">
    <property type="nucleotide sequence ID" value="NZ_CBTK010000280.1"/>
</dbReference>
<name>A0A7U7GEN5_9GAMM</name>
<sequence>MTVPPEAAEFTIPIRDSTDVLRARGSARELAARLKLGSADQTRLATAVSELTRNILQYAGEGTCTIINASDDHQRCIRVIVEDHGPGIPDIPLALRDGYSTGGGLGAGLPGVQRLMDEFQITSQPGHTCLTMAMNRPRTPFT</sequence>
<evidence type="ECO:0000313" key="4">
    <source>
        <dbReference type="Proteomes" id="UP000019184"/>
    </source>
</evidence>
<keyword evidence="1 3" id="KW-0808">Transferase</keyword>
<evidence type="ECO:0000259" key="2">
    <source>
        <dbReference type="SMART" id="SM00387"/>
    </source>
</evidence>
<dbReference type="SUPFAM" id="SSF55874">
    <property type="entry name" value="ATPase domain of HSP90 chaperone/DNA topoisomerase II/histidine kinase"/>
    <property type="match status" value="1"/>
</dbReference>